<protein>
    <recommendedName>
        <fullName evidence="4">High-affinity nitrate transporter</fullName>
    </recommendedName>
</protein>
<dbReference type="GO" id="GO:0010167">
    <property type="term" value="P:response to nitrate"/>
    <property type="evidence" value="ECO:0007669"/>
    <property type="project" value="InterPro"/>
</dbReference>
<evidence type="ECO:0000313" key="3">
    <source>
        <dbReference type="Proteomes" id="UP000316726"/>
    </source>
</evidence>
<organism evidence="2 3">
    <name type="scientific">Chloropicon primus</name>
    <dbReference type="NCBI Taxonomy" id="1764295"/>
    <lineage>
        <taxon>Eukaryota</taxon>
        <taxon>Viridiplantae</taxon>
        <taxon>Chlorophyta</taxon>
        <taxon>Chloropicophyceae</taxon>
        <taxon>Chloropicales</taxon>
        <taxon>Chloropicaceae</taxon>
        <taxon>Chloropicon</taxon>
    </lineage>
</organism>
<dbReference type="Proteomes" id="UP000316726">
    <property type="component" value="Chromosome 2"/>
</dbReference>
<name>A0A5B8ME49_9CHLO</name>
<feature type="transmembrane region" description="Helical" evidence="1">
    <location>
        <begin position="12"/>
        <end position="34"/>
    </location>
</feature>
<dbReference type="GO" id="GO:0015112">
    <property type="term" value="F:nitrate transmembrane transporter activity"/>
    <property type="evidence" value="ECO:0007669"/>
    <property type="project" value="TreeGrafter"/>
</dbReference>
<dbReference type="InterPro" id="IPR016605">
    <property type="entry name" value="Transptr_NO3_Nar2"/>
</dbReference>
<reference evidence="2 3" key="1">
    <citation type="submission" date="2018-07" db="EMBL/GenBank/DDBJ databases">
        <title>The complete nuclear genome of the prasinophyte Chloropicon primus (CCMP1205).</title>
        <authorList>
            <person name="Pombert J.-F."/>
            <person name="Otis C."/>
            <person name="Turmel M."/>
            <person name="Lemieux C."/>
        </authorList>
    </citation>
    <scope>NUCLEOTIDE SEQUENCE [LARGE SCALE GENOMIC DNA]</scope>
    <source>
        <strain evidence="2 3">CCMP1205</strain>
    </source>
</reference>
<dbReference type="AlphaFoldDB" id="A0A5B8ME49"/>
<dbReference type="Pfam" id="PF16974">
    <property type="entry name" value="NAR2"/>
    <property type="match status" value="1"/>
</dbReference>
<keyword evidence="1" id="KW-1133">Transmembrane helix</keyword>
<sequence length="223" mass="23595">MTTTSCFQSTTFKVVSLGCLGVAVMMAIALSLAFTLGAPTPKSTVAYTSIETTSLAVTSTAEPCKSDQIGACPTVLMYGQANDTLMFESTVEANSTEAKSVTFQVCYTDAYIGGRPWRKPADVIGSDKQCFSACKGVVLEGSTAKCTWTVGDMLGQAVYYFRALAADAEGTFVMGATNTGENFQVNVYNGRTTPIIVAVIVMSCVAWAILLGGLIMERVKKVE</sequence>
<keyword evidence="1" id="KW-0812">Transmembrane</keyword>
<proteinExistence type="predicted"/>
<feature type="transmembrane region" description="Helical" evidence="1">
    <location>
        <begin position="195"/>
        <end position="216"/>
    </location>
</feature>
<evidence type="ECO:0008006" key="4">
    <source>
        <dbReference type="Google" id="ProtNLM"/>
    </source>
</evidence>
<evidence type="ECO:0000256" key="1">
    <source>
        <dbReference type="SAM" id="Phobius"/>
    </source>
</evidence>
<dbReference type="EMBL" id="CP031035">
    <property type="protein sequence ID" value="QDZ18657.1"/>
    <property type="molecule type" value="Genomic_DNA"/>
</dbReference>
<keyword evidence="1" id="KW-0472">Membrane</keyword>
<keyword evidence="3" id="KW-1185">Reference proteome</keyword>
<dbReference type="PANTHER" id="PTHR34806:SF1">
    <property type="entry name" value="HIGH-AFFINITY NITRATE TRANSPORTER 3.1"/>
    <property type="match status" value="1"/>
</dbReference>
<accession>A0A5B8ME49</accession>
<dbReference type="PANTHER" id="PTHR34806">
    <property type="entry name" value="HIGH-AFFINITY NITRATE TRANSPORTER 3.2"/>
    <property type="match status" value="1"/>
</dbReference>
<evidence type="ECO:0000313" key="2">
    <source>
        <dbReference type="EMBL" id="QDZ18657.1"/>
    </source>
</evidence>
<dbReference type="GO" id="GO:0005886">
    <property type="term" value="C:plasma membrane"/>
    <property type="evidence" value="ECO:0007669"/>
    <property type="project" value="TreeGrafter"/>
</dbReference>
<gene>
    <name evidence="2" type="ORF">A3770_02p11750</name>
</gene>